<keyword evidence="2" id="KW-1185">Reference proteome</keyword>
<sequence>MVKSECIPNSVADARTPQRLLDFDILSCIMSHISAREDLLSCMRTSSSLYTAGIPLLLSFPCLILPQRLRSFHEFLVSRAPASFLNLRDVFFVLYRHDITSTDIELFKDILRKASALEKLRLFGDVLGEDGEARDIVVSLNTLKTLRIYHDSDDEKDLILSRLQAPLEDVRVDFSQKRDVFSLLADFRNTLETINITGARFSGTDLCYRNVTSLEISYYDELRLSVLVPALPNLQKLDVAFSEMTMEDPEMEALREDNLQFQQARVSPMWNLTFLSADANSLYALALQIKVPRVRVVELMPLGMEGDGDPAWWNSTMAVLRPTQLILMGDFPIVDCDQDLSERFCEGMEELRQLHVTLTR</sequence>
<gene>
    <name evidence="1" type="ORF">NM688_g7405</name>
</gene>
<dbReference type="Proteomes" id="UP001148662">
    <property type="component" value="Unassembled WGS sequence"/>
</dbReference>
<evidence type="ECO:0000313" key="2">
    <source>
        <dbReference type="Proteomes" id="UP001148662"/>
    </source>
</evidence>
<protein>
    <submittedName>
        <fullName evidence="1">Uncharacterized protein</fullName>
    </submittedName>
</protein>
<organism evidence="1 2">
    <name type="scientific">Phlebia brevispora</name>
    <dbReference type="NCBI Taxonomy" id="194682"/>
    <lineage>
        <taxon>Eukaryota</taxon>
        <taxon>Fungi</taxon>
        <taxon>Dikarya</taxon>
        <taxon>Basidiomycota</taxon>
        <taxon>Agaricomycotina</taxon>
        <taxon>Agaricomycetes</taxon>
        <taxon>Polyporales</taxon>
        <taxon>Meruliaceae</taxon>
        <taxon>Phlebia</taxon>
    </lineage>
</organism>
<evidence type="ECO:0000313" key="1">
    <source>
        <dbReference type="EMBL" id="KAJ3532540.1"/>
    </source>
</evidence>
<comment type="caution">
    <text evidence="1">The sequence shown here is derived from an EMBL/GenBank/DDBJ whole genome shotgun (WGS) entry which is preliminary data.</text>
</comment>
<proteinExistence type="predicted"/>
<dbReference type="EMBL" id="JANHOG010001725">
    <property type="protein sequence ID" value="KAJ3532540.1"/>
    <property type="molecule type" value="Genomic_DNA"/>
</dbReference>
<name>A0ACC1S5G9_9APHY</name>
<reference evidence="1" key="1">
    <citation type="submission" date="2022-07" db="EMBL/GenBank/DDBJ databases">
        <title>Genome Sequence of Phlebia brevispora.</title>
        <authorList>
            <person name="Buettner E."/>
        </authorList>
    </citation>
    <scope>NUCLEOTIDE SEQUENCE</scope>
    <source>
        <strain evidence="1">MPL23</strain>
    </source>
</reference>
<accession>A0ACC1S5G9</accession>